<keyword evidence="1" id="KW-0808">Transferase</keyword>
<gene>
    <name evidence="1" type="ORF">IAA16_08950</name>
</gene>
<reference evidence="1" key="2">
    <citation type="submission" date="2021-04" db="EMBL/GenBank/DDBJ databases">
        <authorList>
            <person name="Gilroy R."/>
        </authorList>
    </citation>
    <scope>NUCLEOTIDE SEQUENCE</scope>
    <source>
        <strain evidence="1">Gambia15-2214</strain>
    </source>
</reference>
<comment type="caution">
    <text evidence="1">The sequence shown here is derived from an EMBL/GenBank/DDBJ whole genome shotgun (WGS) entry which is preliminary data.</text>
</comment>
<dbReference type="InterPro" id="IPR027417">
    <property type="entry name" value="P-loop_NTPase"/>
</dbReference>
<dbReference type="Pfam" id="PF13189">
    <property type="entry name" value="Cytidylate_kin2"/>
    <property type="match status" value="1"/>
</dbReference>
<dbReference type="Proteomes" id="UP000823914">
    <property type="component" value="Unassembled WGS sequence"/>
</dbReference>
<evidence type="ECO:0000313" key="1">
    <source>
        <dbReference type="EMBL" id="MBU3850680.1"/>
    </source>
</evidence>
<proteinExistence type="predicted"/>
<keyword evidence="1" id="KW-0418">Kinase</keyword>
<dbReference type="Gene3D" id="3.40.50.300">
    <property type="entry name" value="P-loop containing nucleotide triphosphate hydrolases"/>
    <property type="match status" value="1"/>
</dbReference>
<protein>
    <submittedName>
        <fullName evidence="1">Cytidylate kinase-like family protein</fullName>
    </submittedName>
</protein>
<reference evidence="1" key="1">
    <citation type="journal article" date="2021" name="PeerJ">
        <title>Extensive microbial diversity within the chicken gut microbiome revealed by metagenomics and culture.</title>
        <authorList>
            <person name="Gilroy R."/>
            <person name="Ravi A."/>
            <person name="Getino M."/>
            <person name="Pursley I."/>
            <person name="Horton D.L."/>
            <person name="Alikhan N.F."/>
            <person name="Baker D."/>
            <person name="Gharbi K."/>
            <person name="Hall N."/>
            <person name="Watson M."/>
            <person name="Adriaenssens E.M."/>
            <person name="Foster-Nyarko E."/>
            <person name="Jarju S."/>
            <person name="Secka A."/>
            <person name="Antonio M."/>
            <person name="Oren A."/>
            <person name="Chaudhuri R.R."/>
            <person name="La Ragione R."/>
            <person name="Hildebrand F."/>
            <person name="Pallen M.J."/>
        </authorList>
    </citation>
    <scope>NUCLEOTIDE SEQUENCE</scope>
    <source>
        <strain evidence="1">Gambia15-2214</strain>
    </source>
</reference>
<name>A0A9E2L3Z4_9SPIR</name>
<dbReference type="AlphaFoldDB" id="A0A9E2L3Z4"/>
<evidence type="ECO:0000313" key="2">
    <source>
        <dbReference type="Proteomes" id="UP000823914"/>
    </source>
</evidence>
<sequence length="145" mass="16225">MWVQTITDSLSCLLAVILYSHFKKKLEKQFSQQQPENSTPHFCHNIITISREFGSGGRTIGKEVASKLGIPCYDSDLIEKIAQESGFAKEYVERYGEYAQADTLSENYEVCLDSGKIGINGCIAMISAMYKHKFAVETKNNAVTK</sequence>
<organism evidence="1 2">
    <name type="scientific">Candidatus Treponema excrementipullorum</name>
    <dbReference type="NCBI Taxonomy" id="2838768"/>
    <lineage>
        <taxon>Bacteria</taxon>
        <taxon>Pseudomonadati</taxon>
        <taxon>Spirochaetota</taxon>
        <taxon>Spirochaetia</taxon>
        <taxon>Spirochaetales</taxon>
        <taxon>Treponemataceae</taxon>
        <taxon>Treponema</taxon>
    </lineage>
</organism>
<accession>A0A9E2L3Z4</accession>
<dbReference type="EMBL" id="JAHLFV010000207">
    <property type="protein sequence ID" value="MBU3850680.1"/>
    <property type="molecule type" value="Genomic_DNA"/>
</dbReference>
<dbReference type="GO" id="GO:0016301">
    <property type="term" value="F:kinase activity"/>
    <property type="evidence" value="ECO:0007669"/>
    <property type="project" value="UniProtKB-KW"/>
</dbReference>